<dbReference type="Pfam" id="PF02148">
    <property type="entry name" value="zf-UBP"/>
    <property type="match status" value="1"/>
</dbReference>
<name>A0A9P6GW16_9MICR</name>
<reference evidence="7 8" key="1">
    <citation type="journal article" date="2020" name="Genome Biol. Evol.">
        <title>Comparative genomics of strictly vertically transmitted, feminizing microsporidia endosymbionts of amphipod crustaceans.</title>
        <authorList>
            <person name="Cormier A."/>
            <person name="Chebbi M.A."/>
            <person name="Giraud I."/>
            <person name="Wattier R."/>
            <person name="Teixeira M."/>
            <person name="Gilbert C."/>
            <person name="Rigaud T."/>
            <person name="Cordaux R."/>
        </authorList>
    </citation>
    <scope>NUCLEOTIDE SEQUENCE [LARGE SCALE GENOMIC DNA]</scope>
    <source>
        <strain evidence="7 8">Ou3-Ou53</strain>
    </source>
</reference>
<dbReference type="InterPro" id="IPR013083">
    <property type="entry name" value="Znf_RING/FYVE/PHD"/>
</dbReference>
<gene>
    <name evidence="7" type="primary">ubp14</name>
    <name evidence="7" type="ORF">NGRA_2764</name>
</gene>
<evidence type="ECO:0000259" key="6">
    <source>
        <dbReference type="PROSITE" id="PS50271"/>
    </source>
</evidence>
<keyword evidence="8" id="KW-1185">Reference proteome</keyword>
<dbReference type="InterPro" id="IPR028889">
    <property type="entry name" value="USP"/>
</dbReference>
<organism evidence="7 8">
    <name type="scientific">Nosema granulosis</name>
    <dbReference type="NCBI Taxonomy" id="83296"/>
    <lineage>
        <taxon>Eukaryota</taxon>
        <taxon>Fungi</taxon>
        <taxon>Fungi incertae sedis</taxon>
        <taxon>Microsporidia</taxon>
        <taxon>Nosematidae</taxon>
        <taxon>Nosema</taxon>
    </lineage>
</organism>
<dbReference type="Gene3D" id="3.90.70.10">
    <property type="entry name" value="Cysteine proteinases"/>
    <property type="match status" value="1"/>
</dbReference>
<dbReference type="SUPFAM" id="SSF57850">
    <property type="entry name" value="RING/U-box"/>
    <property type="match status" value="1"/>
</dbReference>
<evidence type="ECO:0000256" key="1">
    <source>
        <dbReference type="ARBA" id="ARBA00022723"/>
    </source>
</evidence>
<proteinExistence type="predicted"/>
<dbReference type="InterPro" id="IPR001394">
    <property type="entry name" value="Peptidase_C19_UCH"/>
</dbReference>
<dbReference type="InterPro" id="IPR050164">
    <property type="entry name" value="Peptidase_C19"/>
</dbReference>
<dbReference type="AlphaFoldDB" id="A0A9P6GW16"/>
<feature type="domain" description="USP" evidence="5">
    <location>
        <begin position="220"/>
        <end position="543"/>
    </location>
</feature>
<evidence type="ECO:0000313" key="8">
    <source>
        <dbReference type="Proteomes" id="UP000740883"/>
    </source>
</evidence>
<dbReference type="GO" id="GO:0005829">
    <property type="term" value="C:cytosol"/>
    <property type="evidence" value="ECO:0007669"/>
    <property type="project" value="TreeGrafter"/>
</dbReference>
<dbReference type="EMBL" id="SBJO01000377">
    <property type="protein sequence ID" value="KAF9761263.1"/>
    <property type="molecule type" value="Genomic_DNA"/>
</dbReference>
<protein>
    <submittedName>
        <fullName evidence="7">Ubiquitin carboxyl-terminal hydrolase 14</fullName>
    </submittedName>
</protein>
<evidence type="ECO:0000256" key="2">
    <source>
        <dbReference type="ARBA" id="ARBA00022771"/>
    </source>
</evidence>
<evidence type="ECO:0000256" key="3">
    <source>
        <dbReference type="ARBA" id="ARBA00022833"/>
    </source>
</evidence>
<dbReference type="OrthoDB" id="289038at2759"/>
<evidence type="ECO:0000256" key="4">
    <source>
        <dbReference type="PROSITE-ProRule" id="PRU00502"/>
    </source>
</evidence>
<dbReference type="InterPro" id="IPR001607">
    <property type="entry name" value="Znf_UBP"/>
</dbReference>
<dbReference type="PROSITE" id="PS00972">
    <property type="entry name" value="USP_1"/>
    <property type="match status" value="1"/>
</dbReference>
<dbReference type="Proteomes" id="UP000740883">
    <property type="component" value="Unassembled WGS sequence"/>
</dbReference>
<evidence type="ECO:0000313" key="7">
    <source>
        <dbReference type="EMBL" id="KAF9761263.1"/>
    </source>
</evidence>
<keyword evidence="1" id="KW-0479">Metal-binding</keyword>
<dbReference type="PANTHER" id="PTHR24006">
    <property type="entry name" value="UBIQUITIN CARBOXYL-TERMINAL HYDROLASE"/>
    <property type="match status" value="1"/>
</dbReference>
<dbReference type="SUPFAM" id="SSF54001">
    <property type="entry name" value="Cysteine proteinases"/>
    <property type="match status" value="1"/>
</dbReference>
<dbReference type="GO" id="GO:0004843">
    <property type="term" value="F:cysteine-type deubiquitinase activity"/>
    <property type="evidence" value="ECO:0007669"/>
    <property type="project" value="InterPro"/>
</dbReference>
<dbReference type="InterPro" id="IPR018200">
    <property type="entry name" value="USP_CS"/>
</dbReference>
<dbReference type="GO" id="GO:0016579">
    <property type="term" value="P:protein deubiquitination"/>
    <property type="evidence" value="ECO:0007669"/>
    <property type="project" value="InterPro"/>
</dbReference>
<dbReference type="Pfam" id="PF00443">
    <property type="entry name" value="UCH"/>
    <property type="match status" value="1"/>
</dbReference>
<keyword evidence="7" id="KW-0378">Hydrolase</keyword>
<dbReference type="PROSITE" id="PS50271">
    <property type="entry name" value="ZF_UBP"/>
    <property type="match status" value="1"/>
</dbReference>
<dbReference type="GO" id="GO:0005634">
    <property type="term" value="C:nucleus"/>
    <property type="evidence" value="ECO:0007669"/>
    <property type="project" value="TreeGrafter"/>
</dbReference>
<evidence type="ECO:0000259" key="5">
    <source>
        <dbReference type="PROSITE" id="PS50235"/>
    </source>
</evidence>
<dbReference type="InterPro" id="IPR038765">
    <property type="entry name" value="Papain-like_cys_pep_sf"/>
</dbReference>
<keyword evidence="2 4" id="KW-0863">Zinc-finger</keyword>
<keyword evidence="3" id="KW-0862">Zinc</keyword>
<dbReference type="Gene3D" id="3.30.40.10">
    <property type="entry name" value="Zinc/RING finger domain, C3HC4 (zinc finger)"/>
    <property type="match status" value="1"/>
</dbReference>
<comment type="caution">
    <text evidence="7">The sequence shown here is derived from an EMBL/GenBank/DDBJ whole genome shotgun (WGS) entry which is preliminary data.</text>
</comment>
<accession>A0A9P6GW16</accession>
<feature type="domain" description="UBP-type" evidence="6">
    <location>
        <begin position="94"/>
        <end position="203"/>
    </location>
</feature>
<dbReference type="GO" id="GO:0008270">
    <property type="term" value="F:zinc ion binding"/>
    <property type="evidence" value="ECO:0007669"/>
    <property type="project" value="UniProtKB-KW"/>
</dbReference>
<dbReference type="SMART" id="SM00290">
    <property type="entry name" value="ZnF_UBP"/>
    <property type="match status" value="1"/>
</dbReference>
<sequence>MTSLNYSKLRDKCCYCFQTEEIQVCRCLLTFCKEHLNLHKSKIDCSLLFYVDENGCVSGEGLTGEEIEKIQKRIEIIKKCENYEEKVVMKDGEVECPHIITERERIHLGKDVKCSDCPIDKHLYVCISCGFVGCGRLQYGIEGNGHAMEHFKATGHSVSILIQSITPEYACDTFCYTCNDFVVNPFCDKLLECEEFAEPGVSLYDTPSSGEPVSEPSPFIGLKNAGNTCYVSSVLQLYGIIVSKKNVDLNIHFDLCEYANPLHCFYCQTARILNEMKSQSSTHSTSTHSILDFLKLLWMELPMFTKNMQHDANEFLMMFTQKIKDAEDLGLFPPLTKYFTFEVENSIRCDSCKKNICRKEIHNMIISPFSHHVQDSLQAYFSDCHADCSCGGRMRIQNSILSLPDFFVVTIGRIVYRDTGFYKVTDSVGVDHVDLSNFIRKAKLSQFFISELQSQGFTPASINLAISTKFEDLEKQIEDYSRTNRVDPVYNILGSIIHSGNSMDSGHYMFWVRKNGSFYLINDRRVTEDTVDNLERSYIMIFE</sequence>
<dbReference type="PROSITE" id="PS50235">
    <property type="entry name" value="USP_3"/>
    <property type="match status" value="1"/>
</dbReference>